<dbReference type="RefSeq" id="WP_243834462.1">
    <property type="nucleotide sequence ID" value="NZ_SNZW01000014.1"/>
</dbReference>
<organism evidence="1 2">
    <name type="scientific">Maribacter caenipelagi</name>
    <dbReference type="NCBI Taxonomy" id="1447781"/>
    <lineage>
        <taxon>Bacteria</taxon>
        <taxon>Pseudomonadati</taxon>
        <taxon>Bacteroidota</taxon>
        <taxon>Flavobacteriia</taxon>
        <taxon>Flavobacteriales</taxon>
        <taxon>Flavobacteriaceae</taxon>
        <taxon>Maribacter</taxon>
    </lineage>
</organism>
<gene>
    <name evidence="1" type="ORF">DFQ03_1806</name>
</gene>
<proteinExistence type="predicted"/>
<evidence type="ECO:0000313" key="2">
    <source>
        <dbReference type="Proteomes" id="UP000295274"/>
    </source>
</evidence>
<dbReference type="EMBL" id="SNZW01000014">
    <property type="protein sequence ID" value="TDS15167.1"/>
    <property type="molecule type" value="Genomic_DNA"/>
</dbReference>
<reference evidence="1 2" key="1">
    <citation type="submission" date="2019-03" db="EMBL/GenBank/DDBJ databases">
        <title>Genomic Encyclopedia of Type Strains, Phase III (KMG-III): the genomes of soil and plant-associated and newly described type strains.</title>
        <authorList>
            <person name="Whitman W."/>
        </authorList>
    </citation>
    <scope>NUCLEOTIDE SEQUENCE [LARGE SCALE GENOMIC DNA]</scope>
    <source>
        <strain evidence="1 2">CECT 8455</strain>
    </source>
</reference>
<dbReference type="Proteomes" id="UP000295274">
    <property type="component" value="Unassembled WGS sequence"/>
</dbReference>
<dbReference type="PANTHER" id="PTHR35609">
    <property type="entry name" value="MACRO DOMAIN-CONTAINING PROTEIN"/>
    <property type="match status" value="1"/>
</dbReference>
<comment type="caution">
    <text evidence="1">The sequence shown here is derived from an EMBL/GenBank/DDBJ whole genome shotgun (WGS) entry which is preliminary data.</text>
</comment>
<evidence type="ECO:0000313" key="1">
    <source>
        <dbReference type="EMBL" id="TDS15167.1"/>
    </source>
</evidence>
<accession>A0A4R7D3X8</accession>
<name>A0A4R7D3X8_9FLAO</name>
<protein>
    <submittedName>
        <fullName evidence="1">Uncharacterized protein</fullName>
    </submittedName>
</protein>
<dbReference type="AlphaFoldDB" id="A0A4R7D3X8"/>
<sequence length="333" mass="37396">MMWFEELTGFAELSPKNVRDNIIIHGQYLISKINNRSYQFGKLDISSLEELREQDIPLDISDELKVSELVADIQEVHCNQNNANALFQAASQFNLLEMVGPEVSPKAGVGIYENDFTQGPACAIACGAGTIYRNYFVPIGGQIGQTGAYQIDCLDAIGKELHNQELQLWSMTNGYAVLSQKGLLAINKQIGSFTDTQREYLKGKLKVGIQWNTEVTLTDEKQIVSQIYCSALPVAYSHIESYYWENFARIILEATYEATLYTAMLNLKNNKSNKVFLTLVGGGAFGNDLDWILESLFKTLEKFRNTPLDLSIVSYGSSNEILKQEIHNFNIKN</sequence>
<keyword evidence="2" id="KW-1185">Reference proteome</keyword>
<dbReference type="PANTHER" id="PTHR35609:SF1">
    <property type="entry name" value="MACRO DOMAIN-CONTAINING PROTEIN"/>
    <property type="match status" value="1"/>
</dbReference>